<dbReference type="PANTHER" id="PTHR42085:SF2">
    <property type="entry name" value="F-BOX DOMAIN-CONTAINING PROTEIN"/>
    <property type="match status" value="1"/>
</dbReference>
<dbReference type="PANTHER" id="PTHR42085">
    <property type="entry name" value="F-BOX DOMAIN-CONTAINING PROTEIN"/>
    <property type="match status" value="1"/>
</dbReference>
<dbReference type="RefSeq" id="XP_047757431.1">
    <property type="nucleotide sequence ID" value="XM_047902772.1"/>
</dbReference>
<evidence type="ECO:0000313" key="2">
    <source>
        <dbReference type="EMBL" id="UJO13065.1"/>
    </source>
</evidence>
<organism evidence="2 3">
    <name type="scientific">Passalora fulva</name>
    <name type="common">Tomato leaf mold</name>
    <name type="synonym">Cladosporium fulvum</name>
    <dbReference type="NCBI Taxonomy" id="5499"/>
    <lineage>
        <taxon>Eukaryota</taxon>
        <taxon>Fungi</taxon>
        <taxon>Dikarya</taxon>
        <taxon>Ascomycota</taxon>
        <taxon>Pezizomycotina</taxon>
        <taxon>Dothideomycetes</taxon>
        <taxon>Dothideomycetidae</taxon>
        <taxon>Mycosphaerellales</taxon>
        <taxon>Mycosphaerellaceae</taxon>
        <taxon>Fulvia</taxon>
    </lineage>
</organism>
<feature type="domain" description="2EXR" evidence="1">
    <location>
        <begin position="5"/>
        <end position="85"/>
    </location>
</feature>
<reference evidence="2" key="1">
    <citation type="submission" date="2021-12" db="EMBL/GenBank/DDBJ databases">
        <authorList>
            <person name="Zaccaron A."/>
            <person name="Stergiopoulos I."/>
        </authorList>
    </citation>
    <scope>NUCLEOTIDE SEQUENCE</scope>
    <source>
        <strain evidence="2">Race5_Kim</strain>
    </source>
</reference>
<dbReference type="EMBL" id="CP090164">
    <property type="protein sequence ID" value="UJO13065.1"/>
    <property type="molecule type" value="Genomic_DNA"/>
</dbReference>
<name>A0A9Q8P4H1_PASFU</name>
<dbReference type="InterPro" id="IPR045518">
    <property type="entry name" value="2EXR"/>
</dbReference>
<dbReference type="GeneID" id="71983502"/>
<dbReference type="AlphaFoldDB" id="A0A9Q8P4H1"/>
<dbReference type="KEGG" id="ffu:CLAFUR5_03624"/>
<dbReference type="Pfam" id="PF20150">
    <property type="entry name" value="2EXR"/>
    <property type="match status" value="1"/>
</dbReference>
<dbReference type="InterPro" id="IPR038883">
    <property type="entry name" value="AN11006-like"/>
</dbReference>
<proteinExistence type="predicted"/>
<gene>
    <name evidence="2" type="ORF">CLAFUR5_03624</name>
</gene>
<accession>A0A9Q8P4H1</accession>
<dbReference type="OrthoDB" id="4790878at2759"/>
<reference evidence="2" key="2">
    <citation type="journal article" date="2022" name="Microb. Genom.">
        <title>A chromosome-scale genome assembly of the tomato pathogen Cladosporium fulvum reveals a compartmentalized genome architecture and the presence of a dispensable chromosome.</title>
        <authorList>
            <person name="Zaccaron A.Z."/>
            <person name="Chen L.H."/>
            <person name="Samaras A."/>
            <person name="Stergiopoulos I."/>
        </authorList>
    </citation>
    <scope>NUCLEOTIDE SEQUENCE</scope>
    <source>
        <strain evidence="2">Race5_Kim</strain>
    </source>
</reference>
<dbReference type="Proteomes" id="UP000756132">
    <property type="component" value="Chromosome 2"/>
</dbReference>
<evidence type="ECO:0000313" key="3">
    <source>
        <dbReference type="Proteomes" id="UP000756132"/>
    </source>
</evidence>
<sequence>MTACHFLRLPGELRNRIYELALLEPNGIPLTIDDHTITSSRRTRPSNDDFNFAAKSYAYSRTLLLGLPHTCRRIRAETLKIYYSINELVLYFEGVQVLGYRGDVWNGENQGNQLMKWCKMIGVDKAKEIRKLRLDFGAIEGSGQGDLCLELANSFTTSAKKMLHLELKLAFEIDFGRSYAKIGAPKSTIKVELGDLEAGKEEVRGAARLACEQIKTMNKVLFSLWMCVNGEELVLLSFLGKIPAKVESHLPKAAGDTIKDSKDDKQ</sequence>
<evidence type="ECO:0000259" key="1">
    <source>
        <dbReference type="Pfam" id="PF20150"/>
    </source>
</evidence>
<protein>
    <recommendedName>
        <fullName evidence="1">2EXR domain-containing protein</fullName>
    </recommendedName>
</protein>
<keyword evidence="3" id="KW-1185">Reference proteome</keyword>